<organism evidence="2 3">
    <name type="scientific">Elysia chlorotica</name>
    <name type="common">Eastern emerald elysia</name>
    <name type="synonym">Sea slug</name>
    <dbReference type="NCBI Taxonomy" id="188477"/>
    <lineage>
        <taxon>Eukaryota</taxon>
        <taxon>Metazoa</taxon>
        <taxon>Spiralia</taxon>
        <taxon>Lophotrochozoa</taxon>
        <taxon>Mollusca</taxon>
        <taxon>Gastropoda</taxon>
        <taxon>Heterobranchia</taxon>
        <taxon>Euthyneura</taxon>
        <taxon>Panpulmonata</taxon>
        <taxon>Sacoglossa</taxon>
        <taxon>Placobranchoidea</taxon>
        <taxon>Plakobranchidae</taxon>
        <taxon>Elysia</taxon>
    </lineage>
</organism>
<protein>
    <submittedName>
        <fullName evidence="2">Uncharacterized protein</fullName>
    </submittedName>
</protein>
<feature type="compositionally biased region" description="Acidic residues" evidence="1">
    <location>
        <begin position="58"/>
        <end position="90"/>
    </location>
</feature>
<dbReference type="GO" id="GO:0030286">
    <property type="term" value="C:dynein complex"/>
    <property type="evidence" value="ECO:0007669"/>
    <property type="project" value="InterPro"/>
</dbReference>
<feature type="non-terminal residue" evidence="2">
    <location>
        <position position="486"/>
    </location>
</feature>
<evidence type="ECO:0000256" key="1">
    <source>
        <dbReference type="SAM" id="MobiDB-lite"/>
    </source>
</evidence>
<gene>
    <name evidence="2" type="ORF">EGW08_004065</name>
</gene>
<dbReference type="EMBL" id="RQTK01000091">
    <property type="protein sequence ID" value="RUS88168.1"/>
    <property type="molecule type" value="Genomic_DNA"/>
</dbReference>
<dbReference type="GO" id="GO:0045505">
    <property type="term" value="F:dynein intermediate chain binding"/>
    <property type="evidence" value="ECO:0007669"/>
    <property type="project" value="InterPro"/>
</dbReference>
<feature type="compositionally biased region" description="Polar residues" evidence="1">
    <location>
        <begin position="22"/>
        <end position="32"/>
    </location>
</feature>
<dbReference type="PANTHER" id="PTHR45703:SF36">
    <property type="entry name" value="DYNEIN HEAVY CHAIN, CYTOPLASMIC"/>
    <property type="match status" value="1"/>
</dbReference>
<dbReference type="GO" id="GO:0007018">
    <property type="term" value="P:microtubule-based movement"/>
    <property type="evidence" value="ECO:0007669"/>
    <property type="project" value="InterPro"/>
</dbReference>
<evidence type="ECO:0000313" key="2">
    <source>
        <dbReference type="EMBL" id="RUS88168.1"/>
    </source>
</evidence>
<feature type="region of interest" description="Disordered" evidence="1">
    <location>
        <begin position="22"/>
        <end position="119"/>
    </location>
</feature>
<accession>A0A433U332</accession>
<name>A0A433U332_ELYCH</name>
<dbReference type="GO" id="GO:0051959">
    <property type="term" value="F:dynein light intermediate chain binding"/>
    <property type="evidence" value="ECO:0007669"/>
    <property type="project" value="InterPro"/>
</dbReference>
<dbReference type="Proteomes" id="UP000271974">
    <property type="component" value="Unassembled WGS sequence"/>
</dbReference>
<dbReference type="OrthoDB" id="6146608at2759"/>
<dbReference type="AlphaFoldDB" id="A0A433U332"/>
<dbReference type="STRING" id="188477.A0A433U332"/>
<proteinExistence type="predicted"/>
<dbReference type="PANTHER" id="PTHR45703">
    <property type="entry name" value="DYNEIN HEAVY CHAIN"/>
    <property type="match status" value="1"/>
</dbReference>
<keyword evidence="3" id="KW-1185">Reference proteome</keyword>
<feature type="non-terminal residue" evidence="2">
    <location>
        <position position="1"/>
    </location>
</feature>
<sequence>RDIVEEVINPVFTINLVLNVPEVSSSKSTAQGQGQGKAKRARVQWALPTDQTASSEEQLMDDEKSEESYSESDSEYESGDTEDSEEEEASQSDSHTIQSQYAYPETQKETPSRKSRVTLSPTAEDFHNSIQSMICYFEDTVIQVGPMLREPRLAVFYSPPKQDLKLQFDKEEAEERREMMADWPDLDLILRDDPSYQRLLSGMLSYMDMEMELLQQFTTNYDTFCQMVDQSRKMHVDESIAKKPWTTDEFNQVLSTHTEMLRRMNKMQTSRRVAMVQVQAADFCSSCLPFPQSVVDAVNRCLPIIANKHNDDLITIIKGASKRLDKTITTVEEFVEHLSFLGRMSTELPALEKEYDVINKMFTIAKDYNIMIMPEDMALYQTLSPSFQHLKSTVLYCEAKKDDNIRKFSSQLDTLINNIKSTLMNLKSRVQDPELLHADTHALSALEAIRLLQEEVQTLSVKARSYASYQDRFGSSMSKQRRSYYG</sequence>
<reference evidence="2 3" key="1">
    <citation type="submission" date="2019-01" db="EMBL/GenBank/DDBJ databases">
        <title>A draft genome assembly of the solar-powered sea slug Elysia chlorotica.</title>
        <authorList>
            <person name="Cai H."/>
            <person name="Li Q."/>
            <person name="Fang X."/>
            <person name="Li J."/>
            <person name="Curtis N.E."/>
            <person name="Altenburger A."/>
            <person name="Shibata T."/>
            <person name="Feng M."/>
            <person name="Maeda T."/>
            <person name="Schwartz J.A."/>
            <person name="Shigenobu S."/>
            <person name="Lundholm N."/>
            <person name="Nishiyama T."/>
            <person name="Yang H."/>
            <person name="Hasebe M."/>
            <person name="Li S."/>
            <person name="Pierce S.K."/>
            <person name="Wang J."/>
        </authorList>
    </citation>
    <scope>NUCLEOTIDE SEQUENCE [LARGE SCALE GENOMIC DNA]</scope>
    <source>
        <strain evidence="2">EC2010</strain>
        <tissue evidence="2">Whole organism of an adult</tissue>
    </source>
</reference>
<comment type="caution">
    <text evidence="2">The sequence shown here is derived from an EMBL/GenBank/DDBJ whole genome shotgun (WGS) entry which is preliminary data.</text>
</comment>
<evidence type="ECO:0000313" key="3">
    <source>
        <dbReference type="Proteomes" id="UP000271974"/>
    </source>
</evidence>
<dbReference type="InterPro" id="IPR026983">
    <property type="entry name" value="DHC"/>
</dbReference>